<evidence type="ECO:0000313" key="1">
    <source>
        <dbReference type="EMBL" id="GBG09091.1"/>
    </source>
</evidence>
<dbReference type="Pfam" id="PF13419">
    <property type="entry name" value="HAD_2"/>
    <property type="match status" value="1"/>
</dbReference>
<dbReference type="InterPro" id="IPR023198">
    <property type="entry name" value="PGP-like_dom2"/>
</dbReference>
<dbReference type="InterPro" id="IPR041492">
    <property type="entry name" value="HAD_2"/>
</dbReference>
<reference evidence="1 2" key="1">
    <citation type="submission" date="2017-08" db="EMBL/GenBank/DDBJ databases">
        <title>Substantial Increase in Enzyme Production by Combined Drug-Resistance Mutations in Paenibacillus agaridevorans.</title>
        <authorList>
            <person name="Tanaka Y."/>
            <person name="Funane K."/>
            <person name="Hosaka T."/>
            <person name="Shiwa Y."/>
            <person name="Fujita N."/>
            <person name="Miyazaki T."/>
            <person name="Yoshikawa H."/>
            <person name="Murakami K."/>
            <person name="Kasahara K."/>
            <person name="Inaoka T."/>
            <person name="Hiraga Y."/>
            <person name="Ochi K."/>
        </authorList>
    </citation>
    <scope>NUCLEOTIDE SEQUENCE [LARGE SCALE GENOMIC DNA]</scope>
    <source>
        <strain evidence="1 2">T-3040</strain>
    </source>
</reference>
<keyword evidence="2" id="KW-1185">Reference proteome</keyword>
<accession>A0A2R5F0E8</accession>
<dbReference type="RefSeq" id="WP_108993897.1">
    <property type="nucleotide sequence ID" value="NZ_BDQX01000192.1"/>
</dbReference>
<dbReference type="GO" id="GO:0006281">
    <property type="term" value="P:DNA repair"/>
    <property type="evidence" value="ECO:0007669"/>
    <property type="project" value="TreeGrafter"/>
</dbReference>
<organism evidence="1 2">
    <name type="scientific">Paenibacillus agaridevorans</name>
    <dbReference type="NCBI Taxonomy" id="171404"/>
    <lineage>
        <taxon>Bacteria</taxon>
        <taxon>Bacillati</taxon>
        <taxon>Bacillota</taxon>
        <taxon>Bacilli</taxon>
        <taxon>Bacillales</taxon>
        <taxon>Paenibacillaceae</taxon>
        <taxon>Paenibacillus</taxon>
    </lineage>
</organism>
<dbReference type="NCBIfam" id="TIGR01509">
    <property type="entry name" value="HAD-SF-IA-v3"/>
    <property type="match status" value="1"/>
</dbReference>
<dbReference type="PRINTS" id="PR00413">
    <property type="entry name" value="HADHALOGNASE"/>
</dbReference>
<dbReference type="SFLD" id="SFLDS00003">
    <property type="entry name" value="Haloacid_Dehalogenase"/>
    <property type="match status" value="1"/>
</dbReference>
<dbReference type="Gene3D" id="3.40.50.1000">
    <property type="entry name" value="HAD superfamily/HAD-like"/>
    <property type="match status" value="1"/>
</dbReference>
<dbReference type="SUPFAM" id="SSF56784">
    <property type="entry name" value="HAD-like"/>
    <property type="match status" value="1"/>
</dbReference>
<dbReference type="EMBL" id="BDQX01000192">
    <property type="protein sequence ID" value="GBG09091.1"/>
    <property type="molecule type" value="Genomic_DNA"/>
</dbReference>
<dbReference type="GO" id="GO:0005829">
    <property type="term" value="C:cytosol"/>
    <property type="evidence" value="ECO:0007669"/>
    <property type="project" value="TreeGrafter"/>
</dbReference>
<dbReference type="SFLD" id="SFLDG01129">
    <property type="entry name" value="C1.5:_HAD__Beta-PGM__Phosphata"/>
    <property type="match status" value="1"/>
</dbReference>
<protein>
    <submittedName>
        <fullName evidence="1">Pyrophosphatase PpaX</fullName>
    </submittedName>
</protein>
<dbReference type="InterPro" id="IPR006439">
    <property type="entry name" value="HAD-SF_hydro_IA"/>
</dbReference>
<dbReference type="GO" id="GO:0008967">
    <property type="term" value="F:phosphoglycolate phosphatase activity"/>
    <property type="evidence" value="ECO:0007669"/>
    <property type="project" value="TreeGrafter"/>
</dbReference>
<dbReference type="InterPro" id="IPR023214">
    <property type="entry name" value="HAD_sf"/>
</dbReference>
<dbReference type="Proteomes" id="UP000245202">
    <property type="component" value="Unassembled WGS sequence"/>
</dbReference>
<dbReference type="SFLD" id="SFLDG01135">
    <property type="entry name" value="C1.5.6:_HAD__Beta-PGM__Phospha"/>
    <property type="match status" value="1"/>
</dbReference>
<name>A0A2R5F0E8_9BACL</name>
<dbReference type="InterPro" id="IPR036412">
    <property type="entry name" value="HAD-like_sf"/>
</dbReference>
<dbReference type="InterPro" id="IPR050155">
    <property type="entry name" value="HAD-like_hydrolase_sf"/>
</dbReference>
<gene>
    <name evidence="1" type="ORF">PAT3040_03718</name>
</gene>
<evidence type="ECO:0000313" key="2">
    <source>
        <dbReference type="Proteomes" id="UP000245202"/>
    </source>
</evidence>
<dbReference type="NCBIfam" id="TIGR01549">
    <property type="entry name" value="HAD-SF-IA-v1"/>
    <property type="match status" value="1"/>
</dbReference>
<comment type="caution">
    <text evidence="1">The sequence shown here is derived from an EMBL/GenBank/DDBJ whole genome shotgun (WGS) entry which is preliminary data.</text>
</comment>
<dbReference type="AlphaFoldDB" id="A0A2R5F0E8"/>
<proteinExistence type="predicted"/>
<dbReference type="PANTHER" id="PTHR43434:SF26">
    <property type="entry name" value="PYROPHOSPHATASE PPAX"/>
    <property type="match status" value="1"/>
</dbReference>
<dbReference type="PANTHER" id="PTHR43434">
    <property type="entry name" value="PHOSPHOGLYCOLATE PHOSPHATASE"/>
    <property type="match status" value="1"/>
</dbReference>
<dbReference type="Gene3D" id="1.10.150.240">
    <property type="entry name" value="Putative phosphatase, domain 2"/>
    <property type="match status" value="1"/>
</dbReference>
<dbReference type="NCBIfam" id="NF009804">
    <property type="entry name" value="PRK13288.1"/>
    <property type="match status" value="1"/>
</dbReference>
<sequence length="225" mass="24753">MEVRNDIRTMLFDLDGTILDTNELIITSFLEALKGSVPEGFCRDHIIPSMGAPLVDQMRRFSGLEDVNHLVDAYREVNLRLHDDYVKPFEAVKEVLERLKANGVKLGVVTTKMRLTTERGLKFVGIHSYMDVVITIDDVANAKPHPEPVLKALELLGADPATALMLGDSTVDMEAASAAGVLPVGVAWSMKGGQILRDAGAAYVIDDMRELYAFAGLEREILAER</sequence>
<dbReference type="FunFam" id="3.40.50.1000:FF:000022">
    <property type="entry name" value="Phosphoglycolate phosphatase"/>
    <property type="match status" value="1"/>
</dbReference>